<dbReference type="EMBL" id="JARWBG010000008">
    <property type="protein sequence ID" value="MDH2389095.1"/>
    <property type="molecule type" value="Genomic_DNA"/>
</dbReference>
<evidence type="ECO:0000313" key="1">
    <source>
        <dbReference type="EMBL" id="MDH2389095.1"/>
    </source>
</evidence>
<reference evidence="1 2" key="1">
    <citation type="submission" date="2023-04" db="EMBL/GenBank/DDBJ databases">
        <title>Streptomyces chengmaiensis sp. nov. isolated from the stem of mangrove plant in Hainan.</title>
        <authorList>
            <person name="Huang X."/>
            <person name="Zhou S."/>
            <person name="Chu X."/>
            <person name="Xie Y."/>
            <person name="Lin Y."/>
        </authorList>
    </citation>
    <scope>NUCLEOTIDE SEQUENCE [LARGE SCALE GENOMIC DNA]</scope>
    <source>
        <strain evidence="1 2">HNM0663</strain>
    </source>
</reference>
<organism evidence="1 2">
    <name type="scientific">Streptomyces chengmaiensis</name>
    <dbReference type="NCBI Taxonomy" id="3040919"/>
    <lineage>
        <taxon>Bacteria</taxon>
        <taxon>Bacillati</taxon>
        <taxon>Actinomycetota</taxon>
        <taxon>Actinomycetes</taxon>
        <taxon>Kitasatosporales</taxon>
        <taxon>Streptomycetaceae</taxon>
        <taxon>Streptomyces</taxon>
    </lineage>
</organism>
<evidence type="ECO:0000313" key="2">
    <source>
        <dbReference type="Proteomes" id="UP001223144"/>
    </source>
</evidence>
<comment type="caution">
    <text evidence="1">The sequence shown here is derived from an EMBL/GenBank/DDBJ whole genome shotgun (WGS) entry which is preliminary data.</text>
</comment>
<gene>
    <name evidence="1" type="ORF">QCN29_09880</name>
</gene>
<accession>A0ABT6HLB0</accession>
<dbReference type="RefSeq" id="WP_279927397.1">
    <property type="nucleotide sequence ID" value="NZ_JARWBG010000008.1"/>
</dbReference>
<keyword evidence="2" id="KW-1185">Reference proteome</keyword>
<sequence>MQRKRRVTPRTAKQIKGDQAQELIAAYKAGATVYELGRRFGINRRTVGDILKRHSVKTRYRKLTAEQVDTAARLYKQGLSLARVGERLDVTADTIRNNLLKRGVRMRDRHGREQ</sequence>
<name>A0ABT6HLB0_9ACTN</name>
<dbReference type="InterPro" id="IPR009057">
    <property type="entry name" value="Homeodomain-like_sf"/>
</dbReference>
<dbReference type="SUPFAM" id="SSF46689">
    <property type="entry name" value="Homeodomain-like"/>
    <property type="match status" value="1"/>
</dbReference>
<dbReference type="Gene3D" id="1.10.10.60">
    <property type="entry name" value="Homeodomain-like"/>
    <property type="match status" value="2"/>
</dbReference>
<proteinExistence type="predicted"/>
<protein>
    <submittedName>
        <fullName evidence="1">Helix-turn-helix domain-containing protein</fullName>
    </submittedName>
</protein>
<dbReference type="Proteomes" id="UP001223144">
    <property type="component" value="Unassembled WGS sequence"/>
</dbReference>